<name>A0A078MSJ9_9MICC</name>
<protein>
    <recommendedName>
        <fullName evidence="2">DUF1918 domain-containing protein</fullName>
    </recommendedName>
</protein>
<gene>
    <name evidence="1" type="ORF">BN1051_02601</name>
</gene>
<accession>A0A078MSJ9</accession>
<evidence type="ECO:0008006" key="2">
    <source>
        <dbReference type="Google" id="ProtNLM"/>
    </source>
</evidence>
<proteinExistence type="predicted"/>
<dbReference type="AlphaFoldDB" id="A0A078MSJ9"/>
<dbReference type="PATRIC" id="fig|1461584.3.peg.2574"/>
<sequence>MSVSVLPENAPAPRMRRIRNARTVHRGDLIEARAGGRVAYRGEVRDTAPGLSTIWLRDEETGGAVAISTDEFELFAA</sequence>
<organism evidence="1">
    <name type="scientific">Arthrobacter saudimassiliensis</name>
    <dbReference type="NCBI Taxonomy" id="1461584"/>
    <lineage>
        <taxon>Bacteria</taxon>
        <taxon>Bacillati</taxon>
        <taxon>Actinomycetota</taxon>
        <taxon>Actinomycetes</taxon>
        <taxon>Micrococcales</taxon>
        <taxon>Micrococcaceae</taxon>
        <taxon>Arthrobacter</taxon>
    </lineage>
</organism>
<evidence type="ECO:0000313" key="1">
    <source>
        <dbReference type="EMBL" id="CEA09234.1"/>
    </source>
</evidence>
<reference evidence="1" key="1">
    <citation type="submission" date="2014-07" db="EMBL/GenBank/DDBJ databases">
        <authorList>
            <person name="Urmite Genomes Urmite Genomes"/>
        </authorList>
    </citation>
    <scope>NUCLEOTIDE SEQUENCE</scope>
    <source>
        <strain evidence="1">11W110_air</strain>
    </source>
</reference>
<dbReference type="EMBL" id="LN483071">
    <property type="protein sequence ID" value="CEA09234.1"/>
    <property type="molecule type" value="Genomic_DNA"/>
</dbReference>